<gene>
    <name evidence="2" type="ORF">GCM10022276_10760</name>
</gene>
<keyword evidence="3" id="KW-1185">Reference proteome</keyword>
<dbReference type="InterPro" id="IPR018535">
    <property type="entry name" value="DUF1996"/>
</dbReference>
<dbReference type="EMBL" id="BAABBM010000001">
    <property type="protein sequence ID" value="GAA3893396.1"/>
    <property type="molecule type" value="Genomic_DNA"/>
</dbReference>
<reference evidence="3" key="1">
    <citation type="journal article" date="2019" name="Int. J. Syst. Evol. Microbiol.">
        <title>The Global Catalogue of Microorganisms (GCM) 10K type strain sequencing project: providing services to taxonomists for standard genome sequencing and annotation.</title>
        <authorList>
            <consortium name="The Broad Institute Genomics Platform"/>
            <consortium name="The Broad Institute Genome Sequencing Center for Infectious Disease"/>
            <person name="Wu L."/>
            <person name="Ma J."/>
        </authorList>
    </citation>
    <scope>NUCLEOTIDE SEQUENCE [LARGE SCALE GENOMIC DNA]</scope>
    <source>
        <strain evidence="3">JCM 17543</strain>
    </source>
</reference>
<feature type="domain" description="DUF1996" evidence="1">
    <location>
        <begin position="13"/>
        <end position="193"/>
    </location>
</feature>
<dbReference type="Proteomes" id="UP001500827">
    <property type="component" value="Unassembled WGS sequence"/>
</dbReference>
<sequence>MLDGKGNVVQPDFITIYYKRLPDSDSRCHPETNTAALGKCIALPNGLRFISGSNMQGGYRQAHLPAHVAYAWPYRYNCVTSNGSSNSGSGWYMSLDEATPNCAVGDSIEAIVQMPSCWDGKNLDVPDHGSHVDYPYNGRCDDAHPFVIPAFLISVAYRIAPGDDASKWTLSSDAMDPSKPRGWSLHADWFGAWDPQTLATWTDNCINKHLSCTGGDLGNGTQMKGAMQPSYGWTNPKHLVPIPAGGMAM</sequence>
<dbReference type="PANTHER" id="PTHR43662:SF3">
    <property type="entry name" value="DOMAIN PROTEIN, PUTATIVE (AFU_ORTHOLOGUE AFUA_6G11970)-RELATED"/>
    <property type="match status" value="1"/>
</dbReference>
<name>A0ABP7L1T7_9SPHN</name>
<accession>A0ABP7L1T7</accession>
<comment type="caution">
    <text evidence="2">The sequence shown here is derived from an EMBL/GenBank/DDBJ whole genome shotgun (WGS) entry which is preliminary data.</text>
</comment>
<dbReference type="Pfam" id="PF09362">
    <property type="entry name" value="DUF1996"/>
    <property type="match status" value="1"/>
</dbReference>
<evidence type="ECO:0000313" key="2">
    <source>
        <dbReference type="EMBL" id="GAA3893396.1"/>
    </source>
</evidence>
<proteinExistence type="predicted"/>
<dbReference type="PANTHER" id="PTHR43662">
    <property type="match status" value="1"/>
</dbReference>
<organism evidence="2 3">
    <name type="scientific">Sphingomonas limnosediminicola</name>
    <dbReference type="NCBI Taxonomy" id="940133"/>
    <lineage>
        <taxon>Bacteria</taxon>
        <taxon>Pseudomonadati</taxon>
        <taxon>Pseudomonadota</taxon>
        <taxon>Alphaproteobacteria</taxon>
        <taxon>Sphingomonadales</taxon>
        <taxon>Sphingomonadaceae</taxon>
        <taxon>Sphingomonas</taxon>
    </lineage>
</organism>
<evidence type="ECO:0000313" key="3">
    <source>
        <dbReference type="Proteomes" id="UP001500827"/>
    </source>
</evidence>
<evidence type="ECO:0000259" key="1">
    <source>
        <dbReference type="Pfam" id="PF09362"/>
    </source>
</evidence>
<protein>
    <recommendedName>
        <fullName evidence="1">DUF1996 domain-containing protein</fullName>
    </recommendedName>
</protein>